<dbReference type="Pfam" id="PF04586">
    <property type="entry name" value="Peptidase_S78"/>
    <property type="match status" value="1"/>
</dbReference>
<comment type="subcellular location">
    <subcellularLocation>
        <location evidence="1">Virion</location>
    </subcellularLocation>
</comment>
<dbReference type="NCBIfam" id="TIGR01554">
    <property type="entry name" value="major_cap_HK97"/>
    <property type="match status" value="1"/>
</dbReference>
<reference evidence="8 9" key="1">
    <citation type="submission" date="2020-04" db="EMBL/GenBank/DDBJ databases">
        <title>MicrobeNet Type strains.</title>
        <authorList>
            <person name="Nicholson A.C."/>
        </authorList>
    </citation>
    <scope>NUCLEOTIDE SEQUENCE [LARGE SCALE GENOMIC DNA]</scope>
    <source>
        <strain evidence="8 9">CCUG 61472</strain>
    </source>
</reference>
<evidence type="ECO:0000256" key="4">
    <source>
        <dbReference type="ARBA" id="ARBA00022801"/>
    </source>
</evidence>
<dbReference type="InterPro" id="IPR006433">
    <property type="entry name" value="Prohead_protease"/>
</dbReference>
<dbReference type="AlphaFoldDB" id="A0A7X6S3S6"/>
<dbReference type="SUPFAM" id="SSF56563">
    <property type="entry name" value="Major capsid protein gp5"/>
    <property type="match status" value="1"/>
</dbReference>
<proteinExistence type="predicted"/>
<dbReference type="RefSeq" id="WP_168722743.1">
    <property type="nucleotide sequence ID" value="NZ_JAAXPN010000012.1"/>
</dbReference>
<evidence type="ECO:0000259" key="7">
    <source>
        <dbReference type="Pfam" id="PF05065"/>
    </source>
</evidence>
<dbReference type="NCBIfam" id="TIGR01543">
    <property type="entry name" value="proheadase_HK97"/>
    <property type="match status" value="1"/>
</dbReference>
<dbReference type="Gene3D" id="3.30.2320.10">
    <property type="entry name" value="hypothetical protein PF0899 domain"/>
    <property type="match status" value="1"/>
</dbReference>
<feature type="region of interest" description="Disordered" evidence="5">
    <location>
        <begin position="193"/>
        <end position="269"/>
    </location>
</feature>
<dbReference type="GO" id="GO:0006508">
    <property type="term" value="P:proteolysis"/>
    <property type="evidence" value="ECO:0007669"/>
    <property type="project" value="UniProtKB-KW"/>
</dbReference>
<keyword evidence="3" id="KW-0645">Protease</keyword>
<accession>A0A7X6S3S6</accession>
<name>A0A7X6S3S6_9LACO</name>
<evidence type="ECO:0000259" key="6">
    <source>
        <dbReference type="Pfam" id="PF04586"/>
    </source>
</evidence>
<gene>
    <name evidence="8" type="ORF">HF964_09125</name>
</gene>
<protein>
    <submittedName>
        <fullName evidence="8">Phage major capsid protein</fullName>
    </submittedName>
</protein>
<dbReference type="Proteomes" id="UP000549765">
    <property type="component" value="Unassembled WGS sequence"/>
</dbReference>
<evidence type="ECO:0000256" key="2">
    <source>
        <dbReference type="ARBA" id="ARBA00022612"/>
    </source>
</evidence>
<keyword evidence="2" id="KW-1188">Viral release from host cell</keyword>
<sequence length="563" mass="60936">MADIRTMPINVEATRDSTTNEMKVQGYALEFNKPSQPLPFIEYIEPQALDDVDLSDVLLLFGHEYNSILAKTTAGTLSLKVDENGLWFSATLPDTSLGHDTYNNILNGNLSGMSFGFNIADDDWTVDSDTNNTIHIIKKIESISEISVTPIPAYTETSIEVTRSLEKFKKQSKRSNQQMSNEDLISALTALLSQQQAPVEDEPVDEIDVDETPIEPADETPVDDESVEPTDEPADKEPEPAKDTTRDTESEVKPQPKKENKRSKENKMATVISEPQISEEVRSFKSFLKGEKRDAGSAFTTVDGGAIIPSEVLAAYKAPANANLLSSLVNRIQVTAPTGKLPVLAKASARLVSAQEGIDNPAIAKAQLSAVNYDVTTYRGQLPITLEMADDYEGITALLAQYVQDVVAQTEQYGIGSVLQKATPVSATSVDDIKQAFNTGLSNYTDKSFVVTESFYNAIDTAKDAQGRYLLQDSIASVSGKVLLGAPLVVVEDDVLGGGSKAFIGSVKSFALEAVKDNVSVQWQRNEDFTTNLGAALRADFKVADKAAGKFITFAPVQAPAGK</sequence>
<evidence type="ECO:0000256" key="1">
    <source>
        <dbReference type="ARBA" id="ARBA00004328"/>
    </source>
</evidence>
<dbReference type="Pfam" id="PF05065">
    <property type="entry name" value="Phage_capsid"/>
    <property type="match status" value="1"/>
</dbReference>
<feature type="domain" description="Prohead serine protease" evidence="6">
    <location>
        <begin position="15"/>
        <end position="170"/>
    </location>
</feature>
<dbReference type="GO" id="GO:0008233">
    <property type="term" value="F:peptidase activity"/>
    <property type="evidence" value="ECO:0007669"/>
    <property type="project" value="UniProtKB-KW"/>
</dbReference>
<dbReference type="EMBL" id="JAAXPN010000012">
    <property type="protein sequence ID" value="NKZ24948.1"/>
    <property type="molecule type" value="Genomic_DNA"/>
</dbReference>
<keyword evidence="9" id="KW-1185">Reference proteome</keyword>
<feature type="compositionally biased region" description="Acidic residues" evidence="5">
    <location>
        <begin position="199"/>
        <end position="232"/>
    </location>
</feature>
<feature type="compositionally biased region" description="Basic and acidic residues" evidence="5">
    <location>
        <begin position="233"/>
        <end position="267"/>
    </location>
</feature>
<dbReference type="InterPro" id="IPR024455">
    <property type="entry name" value="Phage_capsid"/>
</dbReference>
<comment type="caution">
    <text evidence="8">The sequence shown here is derived from an EMBL/GenBank/DDBJ whole genome shotgun (WGS) entry which is preliminary data.</text>
</comment>
<feature type="domain" description="Phage capsid-like C-terminal" evidence="7">
    <location>
        <begin position="317"/>
        <end position="554"/>
    </location>
</feature>
<dbReference type="InterPro" id="IPR054612">
    <property type="entry name" value="Phage_capsid-like_C"/>
</dbReference>
<evidence type="ECO:0000256" key="5">
    <source>
        <dbReference type="SAM" id="MobiDB-lite"/>
    </source>
</evidence>
<dbReference type="InterPro" id="IPR054613">
    <property type="entry name" value="Peptidase_S78_dom"/>
</dbReference>
<evidence type="ECO:0000313" key="8">
    <source>
        <dbReference type="EMBL" id="NKZ24948.1"/>
    </source>
</evidence>
<evidence type="ECO:0000313" key="9">
    <source>
        <dbReference type="Proteomes" id="UP000549765"/>
    </source>
</evidence>
<organism evidence="8 9">
    <name type="scientific">Periweissella fabalis</name>
    <dbReference type="NCBI Taxonomy" id="1070421"/>
    <lineage>
        <taxon>Bacteria</taxon>
        <taxon>Bacillati</taxon>
        <taxon>Bacillota</taxon>
        <taxon>Bacilli</taxon>
        <taxon>Lactobacillales</taxon>
        <taxon>Lactobacillaceae</taxon>
        <taxon>Periweissella</taxon>
    </lineage>
</organism>
<keyword evidence="4" id="KW-0378">Hydrolase</keyword>
<evidence type="ECO:0000256" key="3">
    <source>
        <dbReference type="ARBA" id="ARBA00022670"/>
    </source>
</evidence>